<protein>
    <submittedName>
        <fullName evidence="2">Sulfur transferase domain-containing protein</fullName>
    </submittedName>
</protein>
<proteinExistence type="predicted"/>
<reference evidence="2" key="1">
    <citation type="submission" date="2022-07" db="EMBL/GenBank/DDBJ databases">
        <title>Parvularcula maris sp. nov., an algicidal bacterium isolated from seawater.</title>
        <authorList>
            <person name="Li F."/>
        </authorList>
    </citation>
    <scope>NUCLEOTIDE SEQUENCE</scope>
    <source>
        <strain evidence="2">BGMRC 0090</strain>
    </source>
</reference>
<dbReference type="GO" id="GO:0016740">
    <property type="term" value="F:transferase activity"/>
    <property type="evidence" value="ECO:0007669"/>
    <property type="project" value="UniProtKB-KW"/>
</dbReference>
<gene>
    <name evidence="2" type="ORF">NOG11_01915</name>
</gene>
<dbReference type="AlphaFoldDB" id="A0A9X2L6T0"/>
<dbReference type="InterPro" id="IPR055214">
    <property type="entry name" value="PTP-NADK"/>
</dbReference>
<keyword evidence="2" id="KW-0808">Transferase</keyword>
<feature type="domain" description="DSP-PTPase phosphatase fused to NAD+ Kinase" evidence="1">
    <location>
        <begin position="44"/>
        <end position="139"/>
    </location>
</feature>
<dbReference type="Proteomes" id="UP001142610">
    <property type="component" value="Unassembled WGS sequence"/>
</dbReference>
<organism evidence="2 3">
    <name type="scientific">Parvularcula maris</name>
    <dbReference type="NCBI Taxonomy" id="2965077"/>
    <lineage>
        <taxon>Bacteria</taxon>
        <taxon>Pseudomonadati</taxon>
        <taxon>Pseudomonadota</taxon>
        <taxon>Alphaproteobacteria</taxon>
        <taxon>Parvularculales</taxon>
        <taxon>Parvularculaceae</taxon>
        <taxon>Parvularcula</taxon>
    </lineage>
</organism>
<dbReference type="SUPFAM" id="SSF52799">
    <property type="entry name" value="(Phosphotyrosine protein) phosphatases II"/>
    <property type="match status" value="1"/>
</dbReference>
<keyword evidence="3" id="KW-1185">Reference proteome</keyword>
<evidence type="ECO:0000259" key="1">
    <source>
        <dbReference type="Pfam" id="PF22741"/>
    </source>
</evidence>
<evidence type="ECO:0000313" key="2">
    <source>
        <dbReference type="EMBL" id="MCQ8184133.1"/>
    </source>
</evidence>
<dbReference type="Pfam" id="PF22741">
    <property type="entry name" value="PTP-NADK"/>
    <property type="match status" value="1"/>
</dbReference>
<accession>A0A9X2L6T0</accession>
<comment type="caution">
    <text evidence="2">The sequence shown here is derived from an EMBL/GenBank/DDBJ whole genome shotgun (WGS) entry which is preliminary data.</text>
</comment>
<dbReference type="InterPro" id="IPR029021">
    <property type="entry name" value="Prot-tyrosine_phosphatase-like"/>
</dbReference>
<dbReference type="RefSeq" id="WP_256617940.1">
    <property type="nucleotide sequence ID" value="NZ_JANIBC010000001.1"/>
</dbReference>
<evidence type="ECO:0000313" key="3">
    <source>
        <dbReference type="Proteomes" id="UP001142610"/>
    </source>
</evidence>
<dbReference type="Gene3D" id="3.90.190.10">
    <property type="entry name" value="Protein tyrosine phosphatase superfamily"/>
    <property type="match status" value="1"/>
</dbReference>
<sequence length="233" mass="26546">MGTFLLPEEFDSPQGRRGAARSLWLEDHGFLRKVHRNEHEIGGGMWRSAQPSPGDIERLAARGFRTIINLRGLRNNERQPGFWHLEREAAAKHGIELVDLRAYSREAPKPQFIEEIDQLFRTIAYPALMHCKSGADRAGLGAFLYAFLKLGQPLSEAREQLSLRYGHIRGGKTGVLDHFIDTYEADARADGTQPNREHFLGWVHSRYDRDAVKASFEPQPLGSFLTETLLRRE</sequence>
<name>A0A9X2L6T0_9PROT</name>
<dbReference type="EMBL" id="JANIBC010000001">
    <property type="protein sequence ID" value="MCQ8184133.1"/>
    <property type="molecule type" value="Genomic_DNA"/>
</dbReference>